<keyword evidence="3" id="KW-1185">Reference proteome</keyword>
<feature type="region of interest" description="Disordered" evidence="1">
    <location>
        <begin position="1"/>
        <end position="23"/>
    </location>
</feature>
<reference evidence="2 3" key="1">
    <citation type="journal article" date="2016" name="Mol. Biol. Evol.">
        <title>Comparative Genomics of Early-Diverging Mushroom-Forming Fungi Provides Insights into the Origins of Lignocellulose Decay Capabilities.</title>
        <authorList>
            <person name="Nagy L.G."/>
            <person name="Riley R."/>
            <person name="Tritt A."/>
            <person name="Adam C."/>
            <person name="Daum C."/>
            <person name="Floudas D."/>
            <person name="Sun H."/>
            <person name="Yadav J.S."/>
            <person name="Pangilinan J."/>
            <person name="Larsson K.H."/>
            <person name="Matsuura K."/>
            <person name="Barry K."/>
            <person name="Labutti K."/>
            <person name="Kuo R."/>
            <person name="Ohm R.A."/>
            <person name="Bhattacharya S.S."/>
            <person name="Shirouzu T."/>
            <person name="Yoshinaga Y."/>
            <person name="Martin F.M."/>
            <person name="Grigoriev I.V."/>
            <person name="Hibbett D.S."/>
        </authorList>
    </citation>
    <scope>NUCLEOTIDE SEQUENCE [LARGE SCALE GENOMIC DNA]</scope>
    <source>
        <strain evidence="2 3">93-53</strain>
    </source>
</reference>
<organism evidence="2 3">
    <name type="scientific">Laetiporus sulphureus 93-53</name>
    <dbReference type="NCBI Taxonomy" id="1314785"/>
    <lineage>
        <taxon>Eukaryota</taxon>
        <taxon>Fungi</taxon>
        <taxon>Dikarya</taxon>
        <taxon>Basidiomycota</taxon>
        <taxon>Agaricomycotina</taxon>
        <taxon>Agaricomycetes</taxon>
        <taxon>Polyporales</taxon>
        <taxon>Laetiporus</taxon>
    </lineage>
</organism>
<sequence>MSQIIGSRTFSPRDTSAQGRAFSTPLPSYHSTLPLLPKLLPSFKRNSAASTSKAPQVHNGVVPPNGRYHPYNLDPRRTHRLTASNLLWAKPNNYRSDLQKLRSKVSSWAEAVPRDASDPSVPIYKPHWWSNDDATTVLAFALSKDYHPRGIHENLKGTLSENIAPTVYATIQQYKVLQQPHITAKFTEKQIQCHDRILRHLGALNKRIGKGDDFTFIDRRITIKLCVELGKISFRGINKEQEHVGRDILRFEKKLCYWPY</sequence>
<accession>A0A165HS22</accession>
<dbReference type="AlphaFoldDB" id="A0A165HS22"/>
<gene>
    <name evidence="2" type="ORF">LAESUDRAFT_754615</name>
</gene>
<dbReference type="EMBL" id="KV427606">
    <property type="protein sequence ID" value="KZT12108.1"/>
    <property type="molecule type" value="Genomic_DNA"/>
</dbReference>
<dbReference type="RefSeq" id="XP_040769756.1">
    <property type="nucleotide sequence ID" value="XM_040911909.1"/>
</dbReference>
<feature type="compositionally biased region" description="Polar residues" evidence="1">
    <location>
        <begin position="1"/>
        <end position="18"/>
    </location>
</feature>
<proteinExistence type="predicted"/>
<dbReference type="Proteomes" id="UP000076871">
    <property type="component" value="Unassembled WGS sequence"/>
</dbReference>
<feature type="region of interest" description="Disordered" evidence="1">
    <location>
        <begin position="46"/>
        <end position="73"/>
    </location>
</feature>
<evidence type="ECO:0000256" key="1">
    <source>
        <dbReference type="SAM" id="MobiDB-lite"/>
    </source>
</evidence>
<protein>
    <submittedName>
        <fullName evidence="2">Uncharacterized protein</fullName>
    </submittedName>
</protein>
<evidence type="ECO:0000313" key="3">
    <source>
        <dbReference type="Proteomes" id="UP000076871"/>
    </source>
</evidence>
<dbReference type="GeneID" id="63828937"/>
<evidence type="ECO:0000313" key="2">
    <source>
        <dbReference type="EMBL" id="KZT12108.1"/>
    </source>
</evidence>
<dbReference type="InParanoid" id="A0A165HS22"/>
<name>A0A165HS22_9APHY</name>